<organism evidence="11 12">
    <name type="scientific">Alterisphingorhabdus coralli</name>
    <dbReference type="NCBI Taxonomy" id="3071408"/>
    <lineage>
        <taxon>Bacteria</taxon>
        <taxon>Pseudomonadati</taxon>
        <taxon>Pseudomonadota</taxon>
        <taxon>Alphaproteobacteria</taxon>
        <taxon>Sphingomonadales</taxon>
        <taxon>Sphingomonadaceae</taxon>
        <taxon>Alterisphingorhabdus (ex Yan et al. 2024)</taxon>
    </lineage>
</organism>
<evidence type="ECO:0000256" key="2">
    <source>
        <dbReference type="ARBA" id="ARBA00011084"/>
    </source>
</evidence>
<dbReference type="KEGG" id="acoa:RB602_10725"/>
<dbReference type="InterPro" id="IPR045584">
    <property type="entry name" value="Pilin-like"/>
</dbReference>
<comment type="similarity">
    <text evidence="2">Belongs to the GSP J family.</text>
</comment>
<gene>
    <name evidence="11" type="primary">gspJ</name>
    <name evidence="11" type="ORF">RB602_10725</name>
</gene>
<dbReference type="SUPFAM" id="SSF54523">
    <property type="entry name" value="Pili subunits"/>
    <property type="match status" value="1"/>
</dbReference>
<dbReference type="AlphaFoldDB" id="A0AA97F4Z5"/>
<dbReference type="Proteomes" id="UP001302429">
    <property type="component" value="Chromosome"/>
</dbReference>
<dbReference type="NCBIfam" id="TIGR02532">
    <property type="entry name" value="IV_pilin_GFxxxE"/>
    <property type="match status" value="1"/>
</dbReference>
<dbReference type="GO" id="GO:0015628">
    <property type="term" value="P:protein secretion by the type II secretion system"/>
    <property type="evidence" value="ECO:0007669"/>
    <property type="project" value="InterPro"/>
</dbReference>
<keyword evidence="6" id="KW-0997">Cell inner membrane</keyword>
<keyword evidence="8 10" id="KW-1133">Transmembrane helix</keyword>
<dbReference type="InterPro" id="IPR012902">
    <property type="entry name" value="N_methyl_site"/>
</dbReference>
<evidence type="ECO:0000256" key="4">
    <source>
        <dbReference type="ARBA" id="ARBA00022475"/>
    </source>
</evidence>
<name>A0AA97F4Z5_9SPHN</name>
<evidence type="ECO:0000256" key="7">
    <source>
        <dbReference type="ARBA" id="ARBA00022692"/>
    </source>
</evidence>
<evidence type="ECO:0000256" key="6">
    <source>
        <dbReference type="ARBA" id="ARBA00022519"/>
    </source>
</evidence>
<sequence length="244" mass="26786">MSVRALLADLLSPFASSEVERPVPVESCVSTTLDTNGEGRGQIPANSGKANGFTLIEVMISLFIFALLSSAALALLTISADSENAARQKSAEISTLRRFTTILRQDMAQALQRPARDARGNPLPAFHAEDEVLAGLVRGGVQILGEGDAAGSSDIQRIEYRFEDNRLSRFAFAHVDGSEAGRETVIFDDVEDITMRYRLVTGQWQDDWRTENILEQPLAMEMTITRQGQAPLRIMTPVGTGYRR</sequence>
<keyword evidence="12" id="KW-1185">Reference proteome</keyword>
<feature type="transmembrane region" description="Helical" evidence="10">
    <location>
        <begin position="58"/>
        <end position="80"/>
    </location>
</feature>
<evidence type="ECO:0000256" key="8">
    <source>
        <dbReference type="ARBA" id="ARBA00022989"/>
    </source>
</evidence>
<keyword evidence="4" id="KW-1003">Cell membrane</keyword>
<evidence type="ECO:0000256" key="9">
    <source>
        <dbReference type="ARBA" id="ARBA00023136"/>
    </source>
</evidence>
<dbReference type="GO" id="GO:0015627">
    <property type="term" value="C:type II protein secretion system complex"/>
    <property type="evidence" value="ECO:0007669"/>
    <property type="project" value="InterPro"/>
</dbReference>
<reference evidence="11 12" key="1">
    <citation type="submission" date="2023-10" db="EMBL/GenBank/DDBJ databases">
        <title>Complete genome sequence of a Sphingomonadaceae bacterium.</title>
        <authorList>
            <person name="Yan C."/>
        </authorList>
    </citation>
    <scope>NUCLEOTIDE SEQUENCE [LARGE SCALE GENOMIC DNA]</scope>
    <source>
        <strain evidence="11 12">SCSIO 66989</strain>
    </source>
</reference>
<evidence type="ECO:0000256" key="10">
    <source>
        <dbReference type="SAM" id="Phobius"/>
    </source>
</evidence>
<proteinExistence type="inferred from homology"/>
<evidence type="ECO:0000313" key="12">
    <source>
        <dbReference type="Proteomes" id="UP001302429"/>
    </source>
</evidence>
<keyword evidence="7 10" id="KW-0812">Transmembrane</keyword>
<dbReference type="Pfam" id="PF11612">
    <property type="entry name" value="T2SSJ"/>
    <property type="match status" value="1"/>
</dbReference>
<evidence type="ECO:0000256" key="3">
    <source>
        <dbReference type="ARBA" id="ARBA00021539"/>
    </source>
</evidence>
<dbReference type="PANTHER" id="PTHR39583">
    <property type="entry name" value="TYPE II SECRETION SYSTEM PROTEIN J-RELATED"/>
    <property type="match status" value="1"/>
</dbReference>
<dbReference type="PANTHER" id="PTHR39583:SF2">
    <property type="entry name" value="TYPE II SECRETION SYSTEM PROTEIN J"/>
    <property type="match status" value="1"/>
</dbReference>
<dbReference type="RefSeq" id="WP_317080568.1">
    <property type="nucleotide sequence ID" value="NZ_CP136594.1"/>
</dbReference>
<dbReference type="InterPro" id="IPR051621">
    <property type="entry name" value="T2SS_protein_J"/>
</dbReference>
<dbReference type="Pfam" id="PF07963">
    <property type="entry name" value="N_methyl"/>
    <property type="match status" value="1"/>
</dbReference>
<evidence type="ECO:0000256" key="5">
    <source>
        <dbReference type="ARBA" id="ARBA00022481"/>
    </source>
</evidence>
<evidence type="ECO:0000313" key="11">
    <source>
        <dbReference type="EMBL" id="WOE74321.1"/>
    </source>
</evidence>
<dbReference type="GO" id="GO:0005886">
    <property type="term" value="C:plasma membrane"/>
    <property type="evidence" value="ECO:0007669"/>
    <property type="project" value="UniProtKB-SubCell"/>
</dbReference>
<protein>
    <recommendedName>
        <fullName evidence="3">Type II secretion system protein J</fullName>
    </recommendedName>
</protein>
<comment type="subcellular location">
    <subcellularLocation>
        <location evidence="1">Cell inner membrane</location>
        <topology evidence="1">Single-pass membrane protein</topology>
    </subcellularLocation>
</comment>
<dbReference type="Gene3D" id="3.10.610.10">
    <property type="entry name" value="GSPII I/J protein-like"/>
    <property type="match status" value="1"/>
</dbReference>
<evidence type="ECO:0000256" key="1">
    <source>
        <dbReference type="ARBA" id="ARBA00004377"/>
    </source>
</evidence>
<accession>A0AA97F4Z5</accession>
<keyword evidence="5" id="KW-0488">Methylation</keyword>
<keyword evidence="9 10" id="KW-0472">Membrane</keyword>
<dbReference type="InterPro" id="IPR010055">
    <property type="entry name" value="T2SS_protein-GspJ"/>
</dbReference>
<dbReference type="EMBL" id="CP136594">
    <property type="protein sequence ID" value="WOE74321.1"/>
    <property type="molecule type" value="Genomic_DNA"/>
</dbReference>
<dbReference type="NCBIfam" id="TIGR01711">
    <property type="entry name" value="gspJ"/>
    <property type="match status" value="1"/>
</dbReference>